<accession>A0A9E4N3B6</accession>
<protein>
    <submittedName>
        <fullName evidence="7">TetR/AcrR family transcriptional regulator</fullName>
    </submittedName>
</protein>
<dbReference type="Proteomes" id="UP000886667">
    <property type="component" value="Unassembled WGS sequence"/>
</dbReference>
<dbReference type="GO" id="GO:0003677">
    <property type="term" value="F:DNA binding"/>
    <property type="evidence" value="ECO:0007669"/>
    <property type="project" value="UniProtKB-UniRule"/>
</dbReference>
<gene>
    <name evidence="7" type="ORF">JAZ07_04440</name>
</gene>
<dbReference type="PANTHER" id="PTHR47506">
    <property type="entry name" value="TRANSCRIPTIONAL REGULATORY PROTEIN"/>
    <property type="match status" value="1"/>
</dbReference>
<comment type="caution">
    <text evidence="7">The sequence shown here is derived from an EMBL/GenBank/DDBJ whole genome shotgun (WGS) entry which is preliminary data.</text>
</comment>
<sequence length="210" mass="23768">MSSATPLKRRRGRPPKDQAGFSQTKAELIRSGMEVLTEKGYSATGIDEILRRVGVPKGSFYHYFKNKDAFGSELISNYANFFEHKLDRSLGNRSLPPLQRLSLFMQDAIDGMARHQFKRGCLVGNLGQEMGALPESFRRQLIEVFETWQQRLEACLEEAKAAGDISSDTDCKQSAYLFWTGWEGAVLRAKLERTPNALQSYADFFINSLK</sequence>
<dbReference type="AlphaFoldDB" id="A0A9E4N3B6"/>
<dbReference type="PRINTS" id="PR00455">
    <property type="entry name" value="HTHTETR"/>
</dbReference>
<dbReference type="InterPro" id="IPR001647">
    <property type="entry name" value="HTH_TetR"/>
</dbReference>
<dbReference type="InterPro" id="IPR036271">
    <property type="entry name" value="Tet_transcr_reg_TetR-rel_C_sf"/>
</dbReference>
<dbReference type="EMBL" id="JAEPCM010000121">
    <property type="protein sequence ID" value="MCG7945577.1"/>
    <property type="molecule type" value="Genomic_DNA"/>
</dbReference>
<feature type="region of interest" description="Disordered" evidence="5">
    <location>
        <begin position="1"/>
        <end position="22"/>
    </location>
</feature>
<evidence type="ECO:0000256" key="2">
    <source>
        <dbReference type="ARBA" id="ARBA00023125"/>
    </source>
</evidence>
<keyword evidence="3" id="KW-0804">Transcription</keyword>
<evidence type="ECO:0000256" key="1">
    <source>
        <dbReference type="ARBA" id="ARBA00023015"/>
    </source>
</evidence>
<evidence type="ECO:0000259" key="6">
    <source>
        <dbReference type="PROSITE" id="PS50977"/>
    </source>
</evidence>
<evidence type="ECO:0000313" key="8">
    <source>
        <dbReference type="Proteomes" id="UP000886667"/>
    </source>
</evidence>
<dbReference type="Pfam" id="PF16925">
    <property type="entry name" value="TetR_C_13"/>
    <property type="match status" value="1"/>
</dbReference>
<keyword evidence="2 4" id="KW-0238">DNA-binding</keyword>
<evidence type="ECO:0000256" key="5">
    <source>
        <dbReference type="SAM" id="MobiDB-lite"/>
    </source>
</evidence>
<proteinExistence type="predicted"/>
<dbReference type="SUPFAM" id="SSF48498">
    <property type="entry name" value="Tetracyclin repressor-like, C-terminal domain"/>
    <property type="match status" value="1"/>
</dbReference>
<reference evidence="7" key="1">
    <citation type="journal article" date="2021" name="Proc. Natl. Acad. Sci. U.S.A.">
        <title>Global biogeography of chemosynthetic symbionts reveals both localized and globally distributed symbiont groups. .</title>
        <authorList>
            <person name="Osvatic J.T."/>
            <person name="Wilkins L.G.E."/>
            <person name="Leibrecht L."/>
            <person name="Leray M."/>
            <person name="Zauner S."/>
            <person name="Polzin J."/>
            <person name="Camacho Y."/>
            <person name="Gros O."/>
            <person name="van Gils J.A."/>
            <person name="Eisen J.A."/>
            <person name="Petersen J.M."/>
            <person name="Yuen B."/>
        </authorList>
    </citation>
    <scope>NUCLEOTIDE SEQUENCE</scope>
    <source>
        <strain evidence="7">MAGclacostrist064TRANS</strain>
    </source>
</reference>
<name>A0A9E4N3B6_9GAMM</name>
<evidence type="ECO:0000256" key="3">
    <source>
        <dbReference type="ARBA" id="ARBA00023163"/>
    </source>
</evidence>
<dbReference type="PANTHER" id="PTHR47506:SF6">
    <property type="entry name" value="HTH-TYPE TRANSCRIPTIONAL REPRESSOR NEMR"/>
    <property type="match status" value="1"/>
</dbReference>
<dbReference type="InterPro" id="IPR011075">
    <property type="entry name" value="TetR_C"/>
</dbReference>
<feature type="domain" description="HTH tetR-type" evidence="6">
    <location>
        <begin position="22"/>
        <end position="82"/>
    </location>
</feature>
<feature type="DNA-binding region" description="H-T-H motif" evidence="4">
    <location>
        <begin position="45"/>
        <end position="64"/>
    </location>
</feature>
<dbReference type="SUPFAM" id="SSF46689">
    <property type="entry name" value="Homeodomain-like"/>
    <property type="match status" value="1"/>
</dbReference>
<dbReference type="Pfam" id="PF00440">
    <property type="entry name" value="TetR_N"/>
    <property type="match status" value="1"/>
</dbReference>
<evidence type="ECO:0000313" key="7">
    <source>
        <dbReference type="EMBL" id="MCG7945577.1"/>
    </source>
</evidence>
<evidence type="ECO:0000256" key="4">
    <source>
        <dbReference type="PROSITE-ProRule" id="PRU00335"/>
    </source>
</evidence>
<dbReference type="PROSITE" id="PS50977">
    <property type="entry name" value="HTH_TETR_2"/>
    <property type="match status" value="1"/>
</dbReference>
<keyword evidence="1" id="KW-0805">Transcription regulation</keyword>
<organism evidence="7 8">
    <name type="scientific">Candidatus Thiodiazotropha taylori</name>
    <dbReference type="NCBI Taxonomy" id="2792791"/>
    <lineage>
        <taxon>Bacteria</taxon>
        <taxon>Pseudomonadati</taxon>
        <taxon>Pseudomonadota</taxon>
        <taxon>Gammaproteobacteria</taxon>
        <taxon>Chromatiales</taxon>
        <taxon>Sedimenticolaceae</taxon>
        <taxon>Candidatus Thiodiazotropha</taxon>
    </lineage>
</organism>
<dbReference type="InterPro" id="IPR009057">
    <property type="entry name" value="Homeodomain-like_sf"/>
</dbReference>
<dbReference type="Gene3D" id="1.10.357.10">
    <property type="entry name" value="Tetracycline Repressor, domain 2"/>
    <property type="match status" value="1"/>
</dbReference>